<dbReference type="OrthoDB" id="9810718at2"/>
<dbReference type="SUPFAM" id="SSF56300">
    <property type="entry name" value="Metallo-dependent phosphatases"/>
    <property type="match status" value="1"/>
</dbReference>
<dbReference type="InterPro" id="IPR019079">
    <property type="entry name" value="Capsule_synth_CapA"/>
</dbReference>
<dbReference type="EMBL" id="CP003154">
    <property type="protein sequence ID" value="AFL75884.1"/>
    <property type="molecule type" value="Genomic_DNA"/>
</dbReference>
<protein>
    <submittedName>
        <fullName evidence="3">Bacterial capsule synthesis protein PGA_cap</fullName>
    </submittedName>
</protein>
<proteinExistence type="inferred from homology"/>
<dbReference type="PANTHER" id="PTHR33393:SF13">
    <property type="entry name" value="PGA BIOSYNTHESIS PROTEIN CAPA"/>
    <property type="match status" value="1"/>
</dbReference>
<keyword evidence="4" id="KW-1185">Reference proteome</keyword>
<gene>
    <name evidence="3" type="ordered locus">Thivi_4061</name>
</gene>
<dbReference type="KEGG" id="tvi:Thivi_4061"/>
<dbReference type="HOGENOM" id="CLU_038823_2_1_6"/>
<organism evidence="3 4">
    <name type="scientific">Thiocystis violascens (strain ATCC 17096 / DSM 198 / 6111)</name>
    <name type="common">Chromatium violascens</name>
    <dbReference type="NCBI Taxonomy" id="765911"/>
    <lineage>
        <taxon>Bacteria</taxon>
        <taxon>Pseudomonadati</taxon>
        <taxon>Pseudomonadota</taxon>
        <taxon>Gammaproteobacteria</taxon>
        <taxon>Chromatiales</taxon>
        <taxon>Chromatiaceae</taxon>
        <taxon>Thiocystis</taxon>
    </lineage>
</organism>
<accession>I3YFW6</accession>
<dbReference type="Proteomes" id="UP000006062">
    <property type="component" value="Chromosome"/>
</dbReference>
<evidence type="ECO:0000313" key="4">
    <source>
        <dbReference type="Proteomes" id="UP000006062"/>
    </source>
</evidence>
<evidence type="ECO:0000256" key="1">
    <source>
        <dbReference type="ARBA" id="ARBA00005662"/>
    </source>
</evidence>
<evidence type="ECO:0000313" key="3">
    <source>
        <dbReference type="EMBL" id="AFL75884.1"/>
    </source>
</evidence>
<dbReference type="eggNOG" id="COG2843">
    <property type="taxonomic scope" value="Bacteria"/>
</dbReference>
<dbReference type="PANTHER" id="PTHR33393">
    <property type="entry name" value="POLYGLUTAMINE SYNTHESIS ACCESSORY PROTEIN RV0574C-RELATED"/>
    <property type="match status" value="1"/>
</dbReference>
<dbReference type="AlphaFoldDB" id="I3YFW6"/>
<reference evidence="3 4" key="1">
    <citation type="submission" date="2012-06" db="EMBL/GenBank/DDBJ databases">
        <title>Complete sequence of Thiocystis violascens DSM 198.</title>
        <authorList>
            <consortium name="US DOE Joint Genome Institute"/>
            <person name="Lucas S."/>
            <person name="Han J."/>
            <person name="Lapidus A."/>
            <person name="Cheng J.-F."/>
            <person name="Goodwin L."/>
            <person name="Pitluck S."/>
            <person name="Peters L."/>
            <person name="Ovchinnikova G."/>
            <person name="Teshima H."/>
            <person name="Detter J.C."/>
            <person name="Han C."/>
            <person name="Tapia R."/>
            <person name="Land M."/>
            <person name="Hauser L."/>
            <person name="Kyrpides N."/>
            <person name="Ivanova N."/>
            <person name="Pagani I."/>
            <person name="Vogl K."/>
            <person name="Liu Z."/>
            <person name="Frigaard N.-U."/>
            <person name="Bryant D."/>
            <person name="Woyke T."/>
        </authorList>
    </citation>
    <scope>NUCLEOTIDE SEQUENCE [LARGE SCALE GENOMIC DNA]</scope>
    <source>
        <strain evidence="4">ATCC 17096 / DSM 198 / 6111</strain>
    </source>
</reference>
<dbReference type="CDD" id="cd07381">
    <property type="entry name" value="MPP_CapA"/>
    <property type="match status" value="1"/>
</dbReference>
<dbReference type="Pfam" id="PF09587">
    <property type="entry name" value="PGA_cap"/>
    <property type="match status" value="1"/>
</dbReference>
<dbReference type="RefSeq" id="WP_014780270.1">
    <property type="nucleotide sequence ID" value="NC_018012.1"/>
</dbReference>
<comment type="similarity">
    <text evidence="1">Belongs to the CapA family.</text>
</comment>
<dbReference type="STRING" id="765911.Thivi_4061"/>
<feature type="domain" description="Capsule synthesis protein CapA" evidence="2">
    <location>
        <begin position="6"/>
        <end position="244"/>
    </location>
</feature>
<name>I3YFW6_THIV6</name>
<sequence>MSKILRLLALGDLLLCGRYDALADAGQAKGVFNPLLALLNDADIVVGNLECPLTASDDPRADKLCLRGDPRYADVMAAVGVDVLSLANNHLFDHGLAGFRDTDRALTDAGIAALGAGATLEDASRPRILERDGQRIGFLAYCHDSTRPSDFATADRFGVAPLEAPAVLADVRRWRGEVDHLILLLHWGLEYSPLPTPEQVQLAHAAVDAGVGLILGHHSHMIQGIETYRGAVIAYSLGNCTDSDVDWQGPTRGFEARMTQTDREGLALTVELGAEGVRLVARHPLWLNDAGQPEPATGARAEAILAQLDQRSQALDDPDLTRHWENALVAKRVLGPLQYWWSQGSLWDKIRRFRLSQFKTLYLLVATFVRIRLSRSEARWSLFNPRNDTRPMPYGGGEEEDARQ</sequence>
<dbReference type="InterPro" id="IPR029052">
    <property type="entry name" value="Metallo-depent_PP-like"/>
</dbReference>
<evidence type="ECO:0000259" key="2">
    <source>
        <dbReference type="SMART" id="SM00854"/>
    </source>
</evidence>
<dbReference type="Gene3D" id="3.60.21.10">
    <property type="match status" value="1"/>
</dbReference>
<dbReference type="SMART" id="SM00854">
    <property type="entry name" value="PGA_cap"/>
    <property type="match status" value="1"/>
</dbReference>
<dbReference type="InterPro" id="IPR052169">
    <property type="entry name" value="CW_Biosynth-Accessory"/>
</dbReference>